<keyword evidence="1" id="KW-0732">Signal</keyword>
<feature type="chain" id="PRO_5009193056" evidence="1">
    <location>
        <begin position="24"/>
        <end position="465"/>
    </location>
</feature>
<evidence type="ECO:0000256" key="1">
    <source>
        <dbReference type="SAM" id="SignalP"/>
    </source>
</evidence>
<dbReference type="InParanoid" id="A0A1E7FGE3"/>
<name>A0A1E7FGE3_9STRA</name>
<proteinExistence type="predicted"/>
<evidence type="ECO:0000313" key="3">
    <source>
        <dbReference type="Proteomes" id="UP000095751"/>
    </source>
</evidence>
<accession>A0A1E7FGE3</accession>
<feature type="signal peptide" evidence="1">
    <location>
        <begin position="1"/>
        <end position="23"/>
    </location>
</feature>
<dbReference type="Pfam" id="PF25192">
    <property type="entry name" value="DiatomPyrShell"/>
    <property type="match status" value="1"/>
</dbReference>
<gene>
    <name evidence="2" type="ORF">FRACYDRAFT_260793</name>
</gene>
<evidence type="ECO:0000313" key="2">
    <source>
        <dbReference type="EMBL" id="OEU17248.1"/>
    </source>
</evidence>
<dbReference type="OrthoDB" id="50980at2759"/>
<organism evidence="2 3">
    <name type="scientific">Fragilariopsis cylindrus CCMP1102</name>
    <dbReference type="NCBI Taxonomy" id="635003"/>
    <lineage>
        <taxon>Eukaryota</taxon>
        <taxon>Sar</taxon>
        <taxon>Stramenopiles</taxon>
        <taxon>Ochrophyta</taxon>
        <taxon>Bacillariophyta</taxon>
        <taxon>Bacillariophyceae</taxon>
        <taxon>Bacillariophycidae</taxon>
        <taxon>Bacillariales</taxon>
        <taxon>Bacillariaceae</taxon>
        <taxon>Fragilariopsis</taxon>
    </lineage>
</organism>
<dbReference type="InterPro" id="IPR057491">
    <property type="entry name" value="DiatomPyrShell"/>
</dbReference>
<keyword evidence="3" id="KW-1185">Reference proteome</keyword>
<dbReference type="Proteomes" id="UP000095751">
    <property type="component" value="Unassembled WGS sequence"/>
</dbReference>
<dbReference type="EMBL" id="KV784357">
    <property type="protein sequence ID" value="OEU17248.1"/>
    <property type="molecule type" value="Genomic_DNA"/>
</dbReference>
<dbReference type="KEGG" id="fcy:FRACYDRAFT_260793"/>
<reference evidence="2 3" key="1">
    <citation type="submission" date="2016-09" db="EMBL/GenBank/DDBJ databases">
        <title>Extensive genetic diversity and differential bi-allelic expression allows diatom success in the polar Southern Ocean.</title>
        <authorList>
            <consortium name="DOE Joint Genome Institute"/>
            <person name="Mock T."/>
            <person name="Otillar R.P."/>
            <person name="Strauss J."/>
            <person name="Dupont C."/>
            <person name="Frickenhaus S."/>
            <person name="Maumus F."/>
            <person name="Mcmullan M."/>
            <person name="Sanges R."/>
            <person name="Schmutz J."/>
            <person name="Toseland A."/>
            <person name="Valas R."/>
            <person name="Veluchamy A."/>
            <person name="Ward B.J."/>
            <person name="Allen A."/>
            <person name="Barry K."/>
            <person name="Falciatore A."/>
            <person name="Ferrante M."/>
            <person name="Fortunato A.E."/>
            <person name="Gloeckner G."/>
            <person name="Gruber A."/>
            <person name="Hipkin R."/>
            <person name="Janech M."/>
            <person name="Kroth P."/>
            <person name="Leese F."/>
            <person name="Lindquist E."/>
            <person name="Lyon B.R."/>
            <person name="Martin J."/>
            <person name="Mayer C."/>
            <person name="Parker M."/>
            <person name="Quesneville H."/>
            <person name="Raymond J."/>
            <person name="Uhlig C."/>
            <person name="Valentin K.U."/>
            <person name="Worden A.Z."/>
            <person name="Armbrust E.V."/>
            <person name="Bowler C."/>
            <person name="Green B."/>
            <person name="Moulton V."/>
            <person name="Van Oosterhout C."/>
            <person name="Grigoriev I."/>
        </authorList>
    </citation>
    <scope>NUCLEOTIDE SEQUENCE [LARGE SCALE GENOMIC DNA]</scope>
    <source>
        <strain evidence="2 3">CCMP1102</strain>
    </source>
</reference>
<sequence>MNTTTRNSALLLLVLFSSTPLDGILFLGDRTATAFILKPPENSRGGCNGISSNSIIDRRRSSEVLILHSFSYLADNTGGGEENARATTFEPPQQPFPFASSTIPSPATPLPMPIQQQEVEEYPTELYFDDDVDYDFPAPPVNYNAFPEPPVIANPYEWDDTTEVFVPTVVAPVPRPATTSAIAMATSQTFQPAVTHKVRDIWETDAPALVQGGSLKTWNLNSERIEAVQVLCRTNGRPLKADIELWQGENSPQKISVYTEDGEKRPFSAFVATPYAGPTAIAVKNSANMEFPLRACVEADIQNSGSNDLGSFGPGYGNHLAKHTLQRLWDTAKPKTVQGDGATYVVPFEASIGRVQILITSENNPINARIEILEGPNNVKQVIELTTEDGKSRPFFCVLELPDKVLTNVLRVVNTGPLEFPIECRVKPFEMDKEFDEFDDENFYFFDEVDHVTADAADAGHFVVT</sequence>
<dbReference type="AlphaFoldDB" id="A0A1E7FGE3"/>
<protein>
    <submittedName>
        <fullName evidence="2">Uncharacterized protein</fullName>
    </submittedName>
</protein>